<reference evidence="3 4" key="1">
    <citation type="submission" date="2021-03" db="EMBL/GenBank/DDBJ databases">
        <title>Genomic Encyclopedia of Type Strains, Phase IV (KMG-IV): sequencing the most valuable type-strain genomes for metagenomic binning, comparative biology and taxonomic classification.</title>
        <authorList>
            <person name="Goeker M."/>
        </authorList>
    </citation>
    <scope>NUCLEOTIDE SEQUENCE [LARGE SCALE GENOMIC DNA]</scope>
    <source>
        <strain evidence="3 4">DSM 14349</strain>
    </source>
</reference>
<evidence type="ECO:0000256" key="1">
    <source>
        <dbReference type="ARBA" id="ARBA00042002"/>
    </source>
</evidence>
<dbReference type="InterPro" id="IPR033948">
    <property type="entry name" value="ETF_beta_N"/>
</dbReference>
<evidence type="ECO:0000313" key="3">
    <source>
        <dbReference type="EMBL" id="MBP1906199.1"/>
    </source>
</evidence>
<dbReference type="Proteomes" id="UP001519272">
    <property type="component" value="Unassembled WGS sequence"/>
</dbReference>
<accession>A0ABS4FUE8</accession>
<dbReference type="Pfam" id="PF01012">
    <property type="entry name" value="ETF"/>
    <property type="match status" value="1"/>
</dbReference>
<dbReference type="PANTHER" id="PTHR21294:SF17">
    <property type="entry name" value="PROTEIN FIXA"/>
    <property type="match status" value="1"/>
</dbReference>
<dbReference type="SUPFAM" id="SSF52402">
    <property type="entry name" value="Adenine nucleotide alpha hydrolases-like"/>
    <property type="match status" value="1"/>
</dbReference>
<dbReference type="PANTHER" id="PTHR21294">
    <property type="entry name" value="ELECTRON TRANSFER FLAVOPROTEIN BETA-SUBUNIT"/>
    <property type="match status" value="1"/>
</dbReference>
<comment type="caution">
    <text evidence="3">The sequence shown here is derived from an EMBL/GenBank/DDBJ whole genome shotgun (WGS) entry which is preliminary data.</text>
</comment>
<dbReference type="EMBL" id="JAGGKG010000013">
    <property type="protein sequence ID" value="MBP1906199.1"/>
    <property type="molecule type" value="Genomic_DNA"/>
</dbReference>
<dbReference type="Gene3D" id="3.40.50.620">
    <property type="entry name" value="HUPs"/>
    <property type="match status" value="1"/>
</dbReference>
<gene>
    <name evidence="3" type="ORF">J2Z32_002848</name>
</gene>
<proteinExistence type="predicted"/>
<sequence length="251" mass="27812">MNILICVKAVPSKLMGNNYAGQSAYSINPYDAYSIGQMLELRKEVPSTITCVCMGPEGAKEVLVRCLAMGVDEAVLVSDPKFAGSDTFATSYILSRAVEKLQYDVIVCGHMAVDGETGQVQYGLAQRLGIPCISNVQDVQAPVDNTLSLKYVNDRDIHLVEAQTPVMISFNNLCEYTNINLFKLQQARKKPITIWSASDISLNQEECGLKGSKTKVFRSRRYNTLSRETELLDDTTVSITDFLVNQIKIHQ</sequence>
<dbReference type="InterPro" id="IPR014730">
    <property type="entry name" value="ETF_a/b_N"/>
</dbReference>
<dbReference type="InterPro" id="IPR014729">
    <property type="entry name" value="Rossmann-like_a/b/a_fold"/>
</dbReference>
<protein>
    <recommendedName>
        <fullName evidence="1">Electron transfer flavoprotein small subunit</fullName>
    </recommendedName>
</protein>
<evidence type="ECO:0000259" key="2">
    <source>
        <dbReference type="SMART" id="SM00893"/>
    </source>
</evidence>
<keyword evidence="4" id="KW-1185">Reference proteome</keyword>
<name>A0ABS4FUE8_9BACL</name>
<dbReference type="PIRSF" id="PIRSF000090">
    <property type="entry name" value="Beta-ETF"/>
    <property type="match status" value="1"/>
</dbReference>
<dbReference type="CDD" id="cd01714">
    <property type="entry name" value="ETF_beta"/>
    <property type="match status" value="1"/>
</dbReference>
<organism evidence="3 4">
    <name type="scientific">Paenibacillus turicensis</name>
    <dbReference type="NCBI Taxonomy" id="160487"/>
    <lineage>
        <taxon>Bacteria</taxon>
        <taxon>Bacillati</taxon>
        <taxon>Bacillota</taxon>
        <taxon>Bacilli</taxon>
        <taxon>Bacillales</taxon>
        <taxon>Paenibacillaceae</taxon>
        <taxon>Paenibacillus</taxon>
    </lineage>
</organism>
<dbReference type="InterPro" id="IPR012255">
    <property type="entry name" value="ETF_b"/>
</dbReference>
<dbReference type="RefSeq" id="WP_210089802.1">
    <property type="nucleotide sequence ID" value="NZ_JAGGKG010000013.1"/>
</dbReference>
<dbReference type="SMART" id="SM00893">
    <property type="entry name" value="ETF"/>
    <property type="match status" value="1"/>
</dbReference>
<evidence type="ECO:0000313" key="4">
    <source>
        <dbReference type="Proteomes" id="UP001519272"/>
    </source>
</evidence>
<feature type="domain" description="Electron transfer flavoprotein alpha/beta-subunit N-terminal" evidence="2">
    <location>
        <begin position="16"/>
        <end position="204"/>
    </location>
</feature>